<dbReference type="Gene3D" id="3.30.160.60">
    <property type="entry name" value="Classic Zinc Finger"/>
    <property type="match status" value="1"/>
</dbReference>
<comment type="subcellular location">
    <subcellularLocation>
        <location evidence="1">Nucleus</location>
    </subcellularLocation>
</comment>
<dbReference type="GO" id="GO:0008270">
    <property type="term" value="F:zinc ion binding"/>
    <property type="evidence" value="ECO:0007669"/>
    <property type="project" value="UniProtKB-KW"/>
</dbReference>
<evidence type="ECO:0000256" key="6">
    <source>
        <dbReference type="ARBA" id="ARBA00022833"/>
    </source>
</evidence>
<keyword evidence="5 9" id="KW-0863">Zinc-finger</keyword>
<keyword evidence="6" id="KW-0862">Zinc</keyword>
<evidence type="ECO:0000313" key="11">
    <source>
        <dbReference type="Ensembl" id="ENSMLEP00000036976.1"/>
    </source>
</evidence>
<feature type="domain" description="C2H2-type" evidence="10">
    <location>
        <begin position="82"/>
        <end position="109"/>
    </location>
</feature>
<comment type="similarity">
    <text evidence="2">Belongs to the krueppel C2H2-type zinc-finger protein family.</text>
</comment>
<dbReference type="GO" id="GO:0005634">
    <property type="term" value="C:nucleus"/>
    <property type="evidence" value="ECO:0007669"/>
    <property type="project" value="UniProtKB-SubCell"/>
</dbReference>
<keyword evidence="12" id="KW-1185">Reference proteome</keyword>
<evidence type="ECO:0000256" key="8">
    <source>
        <dbReference type="ARBA" id="ARBA00023242"/>
    </source>
</evidence>
<sequence length="140" mass="15882">MMFVTKSSVMLQPLQIIGQPIMKRDLTSVINVANFSDTVHTLQFISNLIPLRNLTNVMTVAGSSVKLHPMQNRRIHTEEKAHNCGDCGKALTSCSHLISHQRIHTMSSVWQRLQSEVTRTVSRKLNISNIKYFKCKATDF</sequence>
<evidence type="ECO:0000256" key="9">
    <source>
        <dbReference type="PROSITE-ProRule" id="PRU00042"/>
    </source>
</evidence>
<reference evidence="11" key="1">
    <citation type="submission" date="2025-08" db="UniProtKB">
        <authorList>
            <consortium name="Ensembl"/>
        </authorList>
    </citation>
    <scope>IDENTIFICATION</scope>
</reference>
<reference evidence="11" key="2">
    <citation type="submission" date="2025-09" db="UniProtKB">
        <authorList>
            <consortium name="Ensembl"/>
        </authorList>
    </citation>
    <scope>IDENTIFICATION</scope>
</reference>
<evidence type="ECO:0000256" key="7">
    <source>
        <dbReference type="ARBA" id="ARBA00023125"/>
    </source>
</evidence>
<evidence type="ECO:0000313" key="12">
    <source>
        <dbReference type="Proteomes" id="UP000233140"/>
    </source>
</evidence>
<evidence type="ECO:0000259" key="10">
    <source>
        <dbReference type="PROSITE" id="PS50157"/>
    </source>
</evidence>
<dbReference type="AlphaFoldDB" id="A0A2K6AA66"/>
<dbReference type="GO" id="GO:0003677">
    <property type="term" value="F:DNA binding"/>
    <property type="evidence" value="ECO:0007669"/>
    <property type="project" value="UniProtKB-KW"/>
</dbReference>
<dbReference type="Proteomes" id="UP000233140">
    <property type="component" value="Unassembled WGS sequence"/>
</dbReference>
<organism evidence="11 12">
    <name type="scientific">Mandrillus leucophaeus</name>
    <name type="common">Drill</name>
    <name type="synonym">Papio leucophaeus</name>
    <dbReference type="NCBI Taxonomy" id="9568"/>
    <lineage>
        <taxon>Eukaryota</taxon>
        <taxon>Metazoa</taxon>
        <taxon>Chordata</taxon>
        <taxon>Craniata</taxon>
        <taxon>Vertebrata</taxon>
        <taxon>Euteleostomi</taxon>
        <taxon>Mammalia</taxon>
        <taxon>Eutheria</taxon>
        <taxon>Euarchontoglires</taxon>
        <taxon>Primates</taxon>
        <taxon>Haplorrhini</taxon>
        <taxon>Catarrhini</taxon>
        <taxon>Cercopithecidae</taxon>
        <taxon>Cercopithecinae</taxon>
        <taxon>Mandrillus</taxon>
    </lineage>
</organism>
<keyword evidence="3" id="KW-0479">Metal-binding</keyword>
<keyword evidence="7" id="KW-0238">DNA-binding</keyword>
<dbReference type="GeneTree" id="ENSGT00940000169213"/>
<dbReference type="PROSITE" id="PS00028">
    <property type="entry name" value="ZINC_FINGER_C2H2_1"/>
    <property type="match status" value="1"/>
</dbReference>
<keyword evidence="8" id="KW-0539">Nucleus</keyword>
<dbReference type="Ensembl" id="ENSMLET00000060582.1">
    <property type="protein sequence ID" value="ENSMLEP00000036976.1"/>
    <property type="gene ID" value="ENSMLEG00000042604.1"/>
</dbReference>
<proteinExistence type="inferred from homology"/>
<dbReference type="FunFam" id="3.30.160.60:FF:000053">
    <property type="entry name" value="zinc finger protein 182 isoform X1"/>
    <property type="match status" value="1"/>
</dbReference>
<evidence type="ECO:0000256" key="5">
    <source>
        <dbReference type="ARBA" id="ARBA00022771"/>
    </source>
</evidence>
<dbReference type="OMA" id="KAHNCGD"/>
<accession>A0A2K6AA66</accession>
<dbReference type="InterPro" id="IPR013087">
    <property type="entry name" value="Znf_C2H2_type"/>
</dbReference>
<evidence type="ECO:0000256" key="2">
    <source>
        <dbReference type="ARBA" id="ARBA00006991"/>
    </source>
</evidence>
<name>A0A2K6AA66_MANLE</name>
<keyword evidence="4" id="KW-0677">Repeat</keyword>
<dbReference type="InterPro" id="IPR036236">
    <property type="entry name" value="Znf_C2H2_sf"/>
</dbReference>
<evidence type="ECO:0000256" key="4">
    <source>
        <dbReference type="ARBA" id="ARBA00022737"/>
    </source>
</evidence>
<dbReference type="PROSITE" id="PS50157">
    <property type="entry name" value="ZINC_FINGER_C2H2_2"/>
    <property type="match status" value="1"/>
</dbReference>
<evidence type="ECO:0000256" key="1">
    <source>
        <dbReference type="ARBA" id="ARBA00004123"/>
    </source>
</evidence>
<dbReference type="SUPFAM" id="SSF57667">
    <property type="entry name" value="beta-beta-alpha zinc fingers"/>
    <property type="match status" value="1"/>
</dbReference>
<evidence type="ECO:0000256" key="3">
    <source>
        <dbReference type="ARBA" id="ARBA00022723"/>
    </source>
</evidence>
<protein>
    <recommendedName>
        <fullName evidence="10">C2H2-type domain-containing protein</fullName>
    </recommendedName>
</protein>